<dbReference type="InterPro" id="IPR044527">
    <property type="entry name" value="NrtA/CpmA_ABC-bd_dom"/>
</dbReference>
<dbReference type="SUPFAM" id="SSF53850">
    <property type="entry name" value="Periplasmic binding protein-like II"/>
    <property type="match status" value="1"/>
</dbReference>
<reference evidence="9" key="1">
    <citation type="submission" date="2016-10" db="EMBL/GenBank/DDBJ databases">
        <title>Sequence of Gallionella enrichment culture.</title>
        <authorList>
            <person name="Poehlein A."/>
            <person name="Muehling M."/>
            <person name="Daniel R."/>
        </authorList>
    </citation>
    <scope>NUCLEOTIDE SEQUENCE</scope>
</reference>
<dbReference type="PANTHER" id="PTHR30024">
    <property type="entry name" value="ALIPHATIC SULFONATES-BINDING PROTEIN-RELATED"/>
    <property type="match status" value="1"/>
</dbReference>
<evidence type="ECO:0000256" key="4">
    <source>
        <dbReference type="ARBA" id="ARBA00022448"/>
    </source>
</evidence>
<evidence type="ECO:0000256" key="7">
    <source>
        <dbReference type="ARBA" id="ARBA00022729"/>
    </source>
</evidence>
<evidence type="ECO:0000256" key="8">
    <source>
        <dbReference type="ARBA" id="ARBA00023136"/>
    </source>
</evidence>
<dbReference type="InterPro" id="IPR010067">
    <property type="entry name" value="ABC_SsuA_sub-bd"/>
</dbReference>
<dbReference type="GO" id="GO:0016020">
    <property type="term" value="C:membrane"/>
    <property type="evidence" value="ECO:0007669"/>
    <property type="project" value="InterPro"/>
</dbReference>
<dbReference type="Gene3D" id="3.40.190.10">
    <property type="entry name" value="Periplasmic binding protein-like II"/>
    <property type="match status" value="2"/>
</dbReference>
<name>A0A1J5SHB5_9ZZZZ</name>
<evidence type="ECO:0000256" key="5">
    <source>
        <dbReference type="ARBA" id="ARBA00022475"/>
    </source>
</evidence>
<evidence type="ECO:0000256" key="1">
    <source>
        <dbReference type="ARBA" id="ARBA00004308"/>
    </source>
</evidence>
<evidence type="ECO:0000256" key="3">
    <source>
        <dbReference type="ARBA" id="ARBA00010742"/>
    </source>
</evidence>
<keyword evidence="5" id="KW-1003">Cell membrane</keyword>
<keyword evidence="8" id="KW-0472">Membrane</keyword>
<keyword evidence="6" id="KW-0997">Cell inner membrane</keyword>
<comment type="similarity">
    <text evidence="3">Belongs to the bacterial solute-binding protein SsuA/TauA family.</text>
</comment>
<gene>
    <name evidence="9" type="primary">ssuA_3</name>
    <name evidence="9" type="ORF">GALL_105630</name>
</gene>
<dbReference type="CDD" id="cd13553">
    <property type="entry name" value="PBP2_NrtA_CpmA_like"/>
    <property type="match status" value="1"/>
</dbReference>
<organism evidence="9">
    <name type="scientific">mine drainage metagenome</name>
    <dbReference type="NCBI Taxonomy" id="410659"/>
    <lineage>
        <taxon>unclassified sequences</taxon>
        <taxon>metagenomes</taxon>
        <taxon>ecological metagenomes</taxon>
    </lineage>
</organism>
<proteinExistence type="inferred from homology"/>
<dbReference type="AlphaFoldDB" id="A0A1J5SHB5"/>
<protein>
    <submittedName>
        <fullName evidence="9">Putative aliphatic sulfonates-binding protein</fullName>
    </submittedName>
</protein>
<evidence type="ECO:0000256" key="2">
    <source>
        <dbReference type="ARBA" id="ARBA00004418"/>
    </source>
</evidence>
<evidence type="ECO:0000313" key="9">
    <source>
        <dbReference type="EMBL" id="OIR07307.1"/>
    </source>
</evidence>
<dbReference type="GO" id="GO:0042626">
    <property type="term" value="F:ATPase-coupled transmembrane transporter activity"/>
    <property type="evidence" value="ECO:0007669"/>
    <property type="project" value="InterPro"/>
</dbReference>
<evidence type="ECO:0000256" key="6">
    <source>
        <dbReference type="ARBA" id="ARBA00022519"/>
    </source>
</evidence>
<dbReference type="EMBL" id="MLJW01000038">
    <property type="protein sequence ID" value="OIR07307.1"/>
    <property type="molecule type" value="Genomic_DNA"/>
</dbReference>
<accession>A0A1J5SHB5</accession>
<dbReference type="GO" id="GO:0042597">
    <property type="term" value="C:periplasmic space"/>
    <property type="evidence" value="ECO:0007669"/>
    <property type="project" value="UniProtKB-SubCell"/>
</dbReference>
<comment type="subcellular location">
    <subcellularLocation>
        <location evidence="1">Endomembrane system</location>
    </subcellularLocation>
    <subcellularLocation>
        <location evidence="2">Periplasm</location>
    </subcellularLocation>
</comment>
<dbReference type="PANTHER" id="PTHR30024:SF47">
    <property type="entry name" value="TAURINE-BINDING PERIPLASMIC PROTEIN"/>
    <property type="match status" value="1"/>
</dbReference>
<keyword evidence="7" id="KW-0732">Signal</keyword>
<dbReference type="Pfam" id="PF13379">
    <property type="entry name" value="NMT1_2"/>
    <property type="match status" value="1"/>
</dbReference>
<dbReference type="GO" id="GO:0012505">
    <property type="term" value="C:endomembrane system"/>
    <property type="evidence" value="ECO:0007669"/>
    <property type="project" value="UniProtKB-SubCell"/>
</dbReference>
<sequence>MKLSTRIAAIVGILGGAAALVGVVSGRDTKPASTTRVLRVGYFPNVTHAQGVIGAETSREGRGWFEKRLGPGVKIQWFAYNAGPSAMEALLAGSIDMTYVGPNPALNVYIRSAGDEVRVMSGAAEGGAALVIHQDSRIASAADFKGRRIGTPQLGNTQDVAARSWFKAHGLQVTLTGGDVQVIPTANPDQLTLFSQGRLDGVWTVEPWVSRLVLESNGKVFLAQSDAVTTVLVAAVRALREKPALVARFVEAHRELTEWINAHPDEARELVRTGLAAETRRAFSAALMASAWSHLKFTDKVPVRRFETLVRDAQSVGFLRNAIPLDRLFSRRP</sequence>
<comment type="caution">
    <text evidence="9">The sequence shown here is derived from an EMBL/GenBank/DDBJ whole genome shotgun (WGS) entry which is preliminary data.</text>
</comment>
<dbReference type="NCBIfam" id="TIGR01728">
    <property type="entry name" value="SsuA_fam"/>
    <property type="match status" value="1"/>
</dbReference>
<keyword evidence="4" id="KW-0813">Transport</keyword>